<dbReference type="Proteomes" id="UP001238096">
    <property type="component" value="Chromosome"/>
</dbReference>
<sequence length="105" mass="12068">MSILSIMNTIEEEAKVIYDSYEKQKEELAAASKAELEAIRQSYEQETKDLLAAKEKELSAQKTQLERESKEKIDKNEAYMQALLADKKDKLVNQIVDKVVETYGH</sequence>
<protein>
    <recommendedName>
        <fullName evidence="4">V-type ATP synthase subunit G</fullName>
    </recommendedName>
</protein>
<dbReference type="EMBL" id="CP110509">
    <property type="protein sequence ID" value="WMB28388.1"/>
    <property type="molecule type" value="Genomic_DNA"/>
</dbReference>
<evidence type="ECO:0000313" key="2">
    <source>
        <dbReference type="EMBL" id="WMB28388.1"/>
    </source>
</evidence>
<keyword evidence="1" id="KW-0175">Coiled coil</keyword>
<gene>
    <name evidence="2" type="ORF">N1496_01835</name>
</gene>
<organism evidence="2 3">
    <name type="scientific">Streptococcus didelphis</name>
    <dbReference type="NCBI Taxonomy" id="102886"/>
    <lineage>
        <taxon>Bacteria</taxon>
        <taxon>Bacillati</taxon>
        <taxon>Bacillota</taxon>
        <taxon>Bacilli</taxon>
        <taxon>Lactobacillales</taxon>
        <taxon>Streptococcaceae</taxon>
        <taxon>Streptococcus</taxon>
    </lineage>
</organism>
<dbReference type="RefSeq" id="WP_156812681.1">
    <property type="nucleotide sequence ID" value="NZ_CP104407.1"/>
</dbReference>
<accession>A0ABY9LHT3</accession>
<feature type="coiled-coil region" evidence="1">
    <location>
        <begin position="11"/>
        <end position="82"/>
    </location>
</feature>
<evidence type="ECO:0000313" key="3">
    <source>
        <dbReference type="Proteomes" id="UP001238096"/>
    </source>
</evidence>
<reference evidence="3" key="1">
    <citation type="submission" date="2022-10" db="EMBL/GenBank/DDBJ databases">
        <title>Streptococcus didelphis as causative of fatal infections in opossums (Didelphis albiventris).</title>
        <authorList>
            <person name="Breyer G.M."/>
            <person name="Da Silva M.E.R.J."/>
            <person name="Siqueira F.M."/>
        </authorList>
    </citation>
    <scope>NUCLEOTIDE SEQUENCE [LARGE SCALE GENOMIC DNA]</scope>
    <source>
        <strain evidence="3">LBVP101/21</strain>
    </source>
</reference>
<keyword evidence="3" id="KW-1185">Reference proteome</keyword>
<proteinExistence type="predicted"/>
<evidence type="ECO:0000256" key="1">
    <source>
        <dbReference type="SAM" id="Coils"/>
    </source>
</evidence>
<name>A0ABY9LHT3_9STRE</name>
<evidence type="ECO:0008006" key="4">
    <source>
        <dbReference type="Google" id="ProtNLM"/>
    </source>
</evidence>